<accession>A0A9C6TXU5</accession>
<dbReference type="GO" id="GO:0008270">
    <property type="term" value="F:zinc ion binding"/>
    <property type="evidence" value="ECO:0007669"/>
    <property type="project" value="InterPro"/>
</dbReference>
<keyword evidence="2" id="KW-0560">Oxidoreductase</keyword>
<name>A0A9C6TXU5_ARADU</name>
<dbReference type="Gene3D" id="3.40.50.720">
    <property type="entry name" value="NAD(P)-binding Rossmann-like Domain"/>
    <property type="match status" value="1"/>
</dbReference>
<dbReference type="InterPro" id="IPR011032">
    <property type="entry name" value="GroES-like_sf"/>
</dbReference>
<evidence type="ECO:0000313" key="5">
    <source>
        <dbReference type="Proteomes" id="UP000515211"/>
    </source>
</evidence>
<evidence type="ECO:0000313" key="6">
    <source>
        <dbReference type="RefSeq" id="XP_052118722.1"/>
    </source>
</evidence>
<dbReference type="Pfam" id="PF13602">
    <property type="entry name" value="ADH_zinc_N_2"/>
    <property type="match status" value="1"/>
</dbReference>
<evidence type="ECO:0000256" key="1">
    <source>
        <dbReference type="ARBA" id="ARBA00010371"/>
    </source>
</evidence>
<dbReference type="InterPro" id="IPR036291">
    <property type="entry name" value="NAD(P)-bd_dom_sf"/>
</dbReference>
<organism evidence="5 6">
    <name type="scientific">Arachis duranensis</name>
    <name type="common">Wild peanut</name>
    <dbReference type="NCBI Taxonomy" id="130453"/>
    <lineage>
        <taxon>Eukaryota</taxon>
        <taxon>Viridiplantae</taxon>
        <taxon>Streptophyta</taxon>
        <taxon>Embryophyta</taxon>
        <taxon>Tracheophyta</taxon>
        <taxon>Spermatophyta</taxon>
        <taxon>Magnoliopsida</taxon>
        <taxon>eudicotyledons</taxon>
        <taxon>Gunneridae</taxon>
        <taxon>Pentapetalae</taxon>
        <taxon>rosids</taxon>
        <taxon>fabids</taxon>
        <taxon>Fabales</taxon>
        <taxon>Fabaceae</taxon>
        <taxon>Papilionoideae</taxon>
        <taxon>50 kb inversion clade</taxon>
        <taxon>dalbergioids sensu lato</taxon>
        <taxon>Dalbergieae</taxon>
        <taxon>Pterocarpus clade</taxon>
        <taxon>Arachis</taxon>
    </lineage>
</organism>
<dbReference type="SMART" id="SM00829">
    <property type="entry name" value="PKS_ER"/>
    <property type="match status" value="1"/>
</dbReference>
<dbReference type="SUPFAM" id="SSF51735">
    <property type="entry name" value="NAD(P)-binding Rossmann-fold domains"/>
    <property type="match status" value="1"/>
</dbReference>
<dbReference type="KEGG" id="adu:107491997"/>
<reference evidence="6" key="2">
    <citation type="submission" date="2025-08" db="UniProtKB">
        <authorList>
            <consortium name="RefSeq"/>
        </authorList>
    </citation>
    <scope>IDENTIFICATION</scope>
    <source>
        <tissue evidence="6">Whole plant</tissue>
    </source>
</reference>
<dbReference type="SUPFAM" id="SSF50129">
    <property type="entry name" value="GroES-like"/>
    <property type="match status" value="1"/>
</dbReference>
<dbReference type="GO" id="GO:0016628">
    <property type="term" value="F:oxidoreductase activity, acting on the CH-CH group of donors, NAD or NADP as acceptor"/>
    <property type="evidence" value="ECO:0007669"/>
    <property type="project" value="InterPro"/>
</dbReference>
<dbReference type="PANTHER" id="PTHR44573:SF3">
    <property type="entry name" value="CYTOSOLIC ALKENAL_ONE OXIDOREDUCTASE"/>
    <property type="match status" value="1"/>
</dbReference>
<dbReference type="Pfam" id="PF08240">
    <property type="entry name" value="ADH_N"/>
    <property type="match status" value="1"/>
</dbReference>
<protein>
    <submittedName>
        <fullName evidence="6">2-methylene-furan-3-one reductase</fullName>
    </submittedName>
</protein>
<keyword evidence="5" id="KW-1185">Reference proteome</keyword>
<dbReference type="PROSITE" id="PS01162">
    <property type="entry name" value="QOR_ZETA_CRYSTAL"/>
    <property type="match status" value="1"/>
</dbReference>
<dbReference type="InterPro" id="IPR013154">
    <property type="entry name" value="ADH-like_N"/>
</dbReference>
<dbReference type="RefSeq" id="XP_052118722.1">
    <property type="nucleotide sequence ID" value="XM_052262762.1"/>
</dbReference>
<reference evidence="5" key="1">
    <citation type="journal article" date="2016" name="Nat. Genet.">
        <title>The genome sequences of Arachis duranensis and Arachis ipaensis, the diploid ancestors of cultivated peanut.</title>
        <authorList>
            <person name="Bertioli D.J."/>
            <person name="Cannon S.B."/>
            <person name="Froenicke L."/>
            <person name="Huang G."/>
            <person name="Farmer A.D."/>
            <person name="Cannon E.K."/>
            <person name="Liu X."/>
            <person name="Gao D."/>
            <person name="Clevenger J."/>
            <person name="Dash S."/>
            <person name="Ren L."/>
            <person name="Moretzsohn M.C."/>
            <person name="Shirasawa K."/>
            <person name="Huang W."/>
            <person name="Vidigal B."/>
            <person name="Abernathy B."/>
            <person name="Chu Y."/>
            <person name="Niederhuth C.E."/>
            <person name="Umale P."/>
            <person name="Araujo A.C."/>
            <person name="Kozik A."/>
            <person name="Kim K.D."/>
            <person name="Burow M.D."/>
            <person name="Varshney R.K."/>
            <person name="Wang X."/>
            <person name="Zhang X."/>
            <person name="Barkley N."/>
            <person name="Guimaraes P.M."/>
            <person name="Isobe S."/>
            <person name="Guo B."/>
            <person name="Liao B."/>
            <person name="Stalker H.T."/>
            <person name="Schmitz R.J."/>
            <person name="Scheffler B.E."/>
            <person name="Leal-Bertioli S.C."/>
            <person name="Xun X."/>
            <person name="Jackson S.A."/>
            <person name="Michelmore R."/>
            <person name="Ozias-Akins P."/>
        </authorList>
    </citation>
    <scope>NUCLEOTIDE SEQUENCE [LARGE SCALE GENOMIC DNA]</scope>
    <source>
        <strain evidence="5">cv. V14167</strain>
    </source>
</reference>
<proteinExistence type="inferred from homology"/>
<feature type="domain" description="Enoyl reductase (ER)" evidence="4">
    <location>
        <begin position="21"/>
        <end position="311"/>
    </location>
</feature>
<dbReference type="AlphaFoldDB" id="A0A9C6TXU5"/>
<evidence type="ECO:0000256" key="3">
    <source>
        <dbReference type="ARBA" id="ARBA00023027"/>
    </source>
</evidence>
<evidence type="ECO:0000256" key="2">
    <source>
        <dbReference type="ARBA" id="ARBA00023002"/>
    </source>
</evidence>
<dbReference type="InterPro" id="IPR044626">
    <property type="entry name" value="AOR-like"/>
</dbReference>
<dbReference type="CDD" id="cd05289">
    <property type="entry name" value="MDR_like_2"/>
    <property type="match status" value="1"/>
</dbReference>
<dbReference type="GeneID" id="107491997"/>
<dbReference type="Proteomes" id="UP000515211">
    <property type="component" value="Chromosome 6"/>
</dbReference>
<dbReference type="Gene3D" id="3.90.180.10">
    <property type="entry name" value="Medium-chain alcohol dehydrogenases, catalytic domain"/>
    <property type="match status" value="1"/>
</dbReference>
<comment type="similarity">
    <text evidence="1">Belongs to the zinc-containing alcohol dehydrogenase family. Quinone oxidoreductase subfamily.</text>
</comment>
<dbReference type="InterPro" id="IPR002364">
    <property type="entry name" value="Quin_OxRdtase/zeta-crystal_CS"/>
</dbReference>
<keyword evidence="3" id="KW-0520">NAD</keyword>
<evidence type="ECO:0000259" key="4">
    <source>
        <dbReference type="SMART" id="SM00829"/>
    </source>
</evidence>
<gene>
    <name evidence="6" type="primary">LOC107491997</name>
</gene>
<dbReference type="PANTHER" id="PTHR44573">
    <property type="entry name" value="NADPH-DEPENDENT ALKENAL/ONE OXIDOREDUCTASE, CHLOROPLASTIC"/>
    <property type="match status" value="1"/>
</dbReference>
<dbReference type="InterPro" id="IPR020843">
    <property type="entry name" value="ER"/>
</dbReference>
<sequence>MAAASAILTHMKAWAYSDHGKSNVAMKFHPSFPVPELKADQVLIKVVAAAINPIDYYKIAGSYNDSDALFPIVPGYDVAGWVIKVGSEAKKFKEGDEVYGIVEAKDVGSLAEYTTVQENGLDHKPPNLTFAEAASLPLAIETAYGALQKLHLSAGQSILVLGGGGGVGTLAVQIAKHVFGASKVAATVSTGKLELMRKLGVDLPIDYTKENFEDLPEKFDAVFDAVGETNKAFKALKEGGKVVTIVPPGVSSAMLFILSSPDGSMLQKLRPYLENGKVVPVLDPKSPFPFSHTIQAFSYLQTRRPAGKIVIYPISQHL</sequence>